<sequence length="216" mass="23726">MSLEPSVVTSLTTSMHVAGTFVSSMTRSAHVTGTFDNAIVDSFRACNWNLWKYRHQLLPCLPQPHAHPALRSSCHHQHLPCLSPEAASLTPSLLVATASGYHQHLPCLSPEPIVAASLTPFLLVAGTFDNTTVDSFYIAAKTFNCTITDTFSSSPQLPTCLQYVRLRCIASNVEQQEKYAPPPHVCSPSIPVSGRISMLRHHLLKKKKKKLNNLSI</sequence>
<proteinExistence type="predicted"/>
<name>A0A834W5A0_9FABA</name>
<keyword evidence="2" id="KW-1185">Reference proteome</keyword>
<evidence type="ECO:0000313" key="2">
    <source>
        <dbReference type="Proteomes" id="UP000634136"/>
    </source>
</evidence>
<accession>A0A834W5A0</accession>
<organism evidence="1 2">
    <name type="scientific">Senna tora</name>
    <dbReference type="NCBI Taxonomy" id="362788"/>
    <lineage>
        <taxon>Eukaryota</taxon>
        <taxon>Viridiplantae</taxon>
        <taxon>Streptophyta</taxon>
        <taxon>Embryophyta</taxon>
        <taxon>Tracheophyta</taxon>
        <taxon>Spermatophyta</taxon>
        <taxon>Magnoliopsida</taxon>
        <taxon>eudicotyledons</taxon>
        <taxon>Gunneridae</taxon>
        <taxon>Pentapetalae</taxon>
        <taxon>rosids</taxon>
        <taxon>fabids</taxon>
        <taxon>Fabales</taxon>
        <taxon>Fabaceae</taxon>
        <taxon>Caesalpinioideae</taxon>
        <taxon>Cassia clade</taxon>
        <taxon>Senna</taxon>
    </lineage>
</organism>
<protein>
    <submittedName>
        <fullName evidence="1">Uncharacterized protein</fullName>
    </submittedName>
</protein>
<gene>
    <name evidence="1" type="ORF">G2W53_036615</name>
</gene>
<dbReference type="AlphaFoldDB" id="A0A834W5A0"/>
<evidence type="ECO:0000313" key="1">
    <source>
        <dbReference type="EMBL" id="KAF7809872.1"/>
    </source>
</evidence>
<comment type="caution">
    <text evidence="1">The sequence shown here is derived from an EMBL/GenBank/DDBJ whole genome shotgun (WGS) entry which is preliminary data.</text>
</comment>
<reference evidence="1" key="1">
    <citation type="submission" date="2020-09" db="EMBL/GenBank/DDBJ databases">
        <title>Genome-Enabled Discovery of Anthraquinone Biosynthesis in Senna tora.</title>
        <authorList>
            <person name="Kang S.-H."/>
            <person name="Pandey R.P."/>
            <person name="Lee C.-M."/>
            <person name="Sim J.-S."/>
            <person name="Jeong J.-T."/>
            <person name="Choi B.-S."/>
            <person name="Jung M."/>
            <person name="Ginzburg D."/>
            <person name="Zhao K."/>
            <person name="Won S.Y."/>
            <person name="Oh T.-J."/>
            <person name="Yu Y."/>
            <person name="Kim N.-H."/>
            <person name="Lee O.R."/>
            <person name="Lee T.-H."/>
            <person name="Bashyal P."/>
            <person name="Kim T.-S."/>
            <person name="Lee W.-H."/>
            <person name="Kawkins C."/>
            <person name="Kim C.-K."/>
            <person name="Kim J.S."/>
            <person name="Ahn B.O."/>
            <person name="Rhee S.Y."/>
            <person name="Sohng J.K."/>
        </authorList>
    </citation>
    <scope>NUCLEOTIDE SEQUENCE</scope>
    <source>
        <tissue evidence="1">Leaf</tissue>
    </source>
</reference>
<dbReference type="EMBL" id="JAAIUW010000011">
    <property type="protein sequence ID" value="KAF7809872.1"/>
    <property type="molecule type" value="Genomic_DNA"/>
</dbReference>
<dbReference type="Proteomes" id="UP000634136">
    <property type="component" value="Unassembled WGS sequence"/>
</dbReference>